<name>A0A8J4PQB9_9MYCE</name>
<gene>
    <name evidence="2" type="ORF">CYY_006598</name>
</gene>
<evidence type="ECO:0000256" key="1">
    <source>
        <dbReference type="SAM" id="MobiDB-lite"/>
    </source>
</evidence>
<dbReference type="OrthoDB" id="10685918at2759"/>
<feature type="compositionally biased region" description="Polar residues" evidence="1">
    <location>
        <begin position="324"/>
        <end position="349"/>
    </location>
</feature>
<feature type="compositionally biased region" description="Low complexity" evidence="1">
    <location>
        <begin position="151"/>
        <end position="167"/>
    </location>
</feature>
<keyword evidence="3" id="KW-1185">Reference proteome</keyword>
<feature type="region of interest" description="Disordered" evidence="1">
    <location>
        <begin position="151"/>
        <end position="180"/>
    </location>
</feature>
<dbReference type="EMBL" id="AJWJ01000312">
    <property type="protein sequence ID" value="KAF2072078.1"/>
    <property type="molecule type" value="Genomic_DNA"/>
</dbReference>
<feature type="compositionally biased region" description="Low complexity" evidence="1">
    <location>
        <begin position="355"/>
        <end position="366"/>
    </location>
</feature>
<comment type="caution">
    <text evidence="2">The sequence shown here is derived from an EMBL/GenBank/DDBJ whole genome shotgun (WGS) entry which is preliminary data.</text>
</comment>
<feature type="region of interest" description="Disordered" evidence="1">
    <location>
        <begin position="304"/>
        <end position="366"/>
    </location>
</feature>
<feature type="region of interest" description="Disordered" evidence="1">
    <location>
        <begin position="1"/>
        <end position="91"/>
    </location>
</feature>
<feature type="compositionally biased region" description="Basic and acidic residues" evidence="1">
    <location>
        <begin position="197"/>
        <end position="207"/>
    </location>
</feature>
<feature type="compositionally biased region" description="Polar residues" evidence="1">
    <location>
        <begin position="1"/>
        <end position="19"/>
    </location>
</feature>
<evidence type="ECO:0000313" key="3">
    <source>
        <dbReference type="Proteomes" id="UP000695562"/>
    </source>
</evidence>
<organism evidence="2 3">
    <name type="scientific">Polysphondylium violaceum</name>
    <dbReference type="NCBI Taxonomy" id="133409"/>
    <lineage>
        <taxon>Eukaryota</taxon>
        <taxon>Amoebozoa</taxon>
        <taxon>Evosea</taxon>
        <taxon>Eumycetozoa</taxon>
        <taxon>Dictyostelia</taxon>
        <taxon>Dictyosteliales</taxon>
        <taxon>Dictyosteliaceae</taxon>
        <taxon>Polysphondylium</taxon>
    </lineage>
</organism>
<sequence>MNTIIPTSPVLNRTKSTIKPLSPKNHILNIEQNKQHESQIKQPKRLSIPLKSSSSSSLDFNNNNNHNNNNTKSPKVLKSTPSKLKTPSSSSLYKTQILNKKLDLDFNLNLSPPSKEIKFIPPPSNASPQQPPIKSILKTNIKSPIKFGSSIPTATSHSSSSSFSSTSILPNKSTSISGNEKKSTLITIPNKRILDIKKKDSMEEPHLSKVKSRLSSTPSKTLSSSLIKKPSTLSTSSTTPNKLSTTVNTTNSGIKTPVKRKSIDSLSNLSLDHTTTFSPKKIKTSTTITTTTTTTTTTTLTKNITTTTPSSKKISTPLSKSKRQSLTPYNPKRQSLTPLSSTKRQSLTPLTKRLSTITSPSSSSISTPCLTNKFKSVSLNSVQKPKRKPTTIDIPIDLEFEKRLEEAILAEAQGKSISHGSLLLTSPEREEYIRKKNDWSPIKDYSKNIKKLT</sequence>
<accession>A0A8J4PQB9</accession>
<protein>
    <submittedName>
        <fullName evidence="2">Uncharacterized protein</fullName>
    </submittedName>
</protein>
<feature type="compositionally biased region" description="Low complexity" evidence="1">
    <location>
        <begin position="77"/>
        <end position="91"/>
    </location>
</feature>
<proteinExistence type="predicted"/>
<reference evidence="2" key="1">
    <citation type="submission" date="2020-01" db="EMBL/GenBank/DDBJ databases">
        <title>Development of genomics and gene disruption for Polysphondylium violaceum indicates a role for the polyketide synthase stlB in stalk morphogenesis.</title>
        <authorList>
            <person name="Narita B."/>
            <person name="Kawabe Y."/>
            <person name="Kin K."/>
            <person name="Saito T."/>
            <person name="Gibbs R."/>
            <person name="Kuspa A."/>
            <person name="Muzny D."/>
            <person name="Queller D."/>
            <person name="Richards S."/>
            <person name="Strassman J."/>
            <person name="Sucgang R."/>
            <person name="Worley K."/>
            <person name="Schaap P."/>
        </authorList>
    </citation>
    <scope>NUCLEOTIDE SEQUENCE</scope>
    <source>
        <strain evidence="2">QSvi11</strain>
    </source>
</reference>
<feature type="compositionally biased region" description="Polar residues" evidence="1">
    <location>
        <begin position="168"/>
        <end position="178"/>
    </location>
</feature>
<dbReference type="Proteomes" id="UP000695562">
    <property type="component" value="Unassembled WGS sequence"/>
</dbReference>
<dbReference type="AlphaFoldDB" id="A0A8J4PQB9"/>
<feature type="compositionally biased region" description="Low complexity" evidence="1">
    <location>
        <begin position="304"/>
        <end position="319"/>
    </location>
</feature>
<feature type="compositionally biased region" description="Low complexity" evidence="1">
    <location>
        <begin position="52"/>
        <end position="70"/>
    </location>
</feature>
<evidence type="ECO:0000313" key="2">
    <source>
        <dbReference type="EMBL" id="KAF2072078.1"/>
    </source>
</evidence>
<feature type="region of interest" description="Disordered" evidence="1">
    <location>
        <begin position="197"/>
        <end position="258"/>
    </location>
</feature>
<feature type="compositionally biased region" description="Low complexity" evidence="1">
    <location>
        <begin position="213"/>
        <end position="246"/>
    </location>
</feature>